<evidence type="ECO:0000313" key="2">
    <source>
        <dbReference type="EMBL" id="KRO84273.1"/>
    </source>
</evidence>
<proteinExistence type="predicted"/>
<dbReference type="InterPro" id="IPR036909">
    <property type="entry name" value="Cyt_c-like_dom_sf"/>
</dbReference>
<dbReference type="Proteomes" id="UP000051547">
    <property type="component" value="Unassembled WGS sequence"/>
</dbReference>
<comment type="caution">
    <text evidence="2">The sequence shown here is derived from an EMBL/GenBank/DDBJ whole genome shotgun (WGS) entry which is preliminary data.</text>
</comment>
<dbReference type="EMBL" id="LIBE01000193">
    <property type="protein sequence ID" value="KRO84273.1"/>
    <property type="molecule type" value="Genomic_DNA"/>
</dbReference>
<dbReference type="InterPro" id="IPR008977">
    <property type="entry name" value="PHM/PNGase_F_dom_sf"/>
</dbReference>
<dbReference type="AlphaFoldDB" id="A0A0R2TAG6"/>
<dbReference type="InterPro" id="IPR036939">
    <property type="entry name" value="Cu2_ascorb_mOase_N_sf"/>
</dbReference>
<dbReference type="SUPFAM" id="SSF46626">
    <property type="entry name" value="Cytochrome c"/>
    <property type="match status" value="1"/>
</dbReference>
<dbReference type="Gene3D" id="2.60.120.230">
    <property type="match status" value="1"/>
</dbReference>
<dbReference type="GO" id="GO:0020037">
    <property type="term" value="F:heme binding"/>
    <property type="evidence" value="ECO:0007669"/>
    <property type="project" value="InterPro"/>
</dbReference>
<sequence>MQSQVDQFEALEATWRDRDIVFGIINATPSATIDAARSAQASFAIELPFMLDSSQLVTRTLGLTKAGEVTVLNPARLSSFYAGDLDSADASIEAKLSGKDAIAAASLSGCELSFPSLDAIAATPPDYATDVAPIVIEQCASCHREGGIGPFALDSHLMLQGWSPMIREVLLTKRMPPMQVDPAIGHFDNDRALSGDQIEKLIGWIDAGAPRGAAAVDPLAEVQFPDRKAWQLGEPDFIIKAPAMEIPATGVLDYVDIDVELPFTEDKWVKSVQFIAGDESVLHHLLAYVTAPDEAFEGGEADTTSVARRFLEGYAPGKVDAMTFPEDTGVFIPAGHKLSLQFHYTTNGKATVDETVLGLYMYDEPPAHENFTRSVAASFRIPAYAKDHEVKAAYTFQEDVVVTGLRAHMHFRGKDMKFTAQMPDGRMQDLLSVPNYSYAWQPTYQLEEAMELPAGTKVHVTGSFDNSEYNPANPDPSKELTFGLQSWDEMFIGYWTYHAAEPNN</sequence>
<accession>A0A0R2TAG6</accession>
<name>A0A0R2TAG6_9GAMM</name>
<keyword evidence="1" id="KW-1015">Disulfide bond</keyword>
<organism evidence="2 3">
    <name type="scientific">OM182 bacterium BACL3 MAG-120920-bin41</name>
    <dbReference type="NCBI Taxonomy" id="1655580"/>
    <lineage>
        <taxon>Bacteria</taxon>
        <taxon>Pseudomonadati</taxon>
        <taxon>Pseudomonadota</taxon>
        <taxon>Gammaproteobacteria</taxon>
        <taxon>OMG group</taxon>
        <taxon>OM182 clade</taxon>
    </lineage>
</organism>
<dbReference type="GO" id="GO:0016715">
    <property type="term" value="F:oxidoreductase activity, acting on paired donors, with incorporation or reduction of molecular oxygen, reduced ascorbate as one donor, and incorporation of one atom of oxygen"/>
    <property type="evidence" value="ECO:0007669"/>
    <property type="project" value="InterPro"/>
</dbReference>
<evidence type="ECO:0000256" key="1">
    <source>
        <dbReference type="ARBA" id="ARBA00023157"/>
    </source>
</evidence>
<protein>
    <submittedName>
        <fullName evidence="2">Uncharacterized protein</fullName>
    </submittedName>
</protein>
<reference evidence="2 3" key="1">
    <citation type="submission" date="2015-10" db="EMBL/GenBank/DDBJ databases">
        <title>Metagenome-Assembled Genomes uncover a global brackish microbiome.</title>
        <authorList>
            <person name="Hugerth L.W."/>
            <person name="Larsson J."/>
            <person name="Alneberg J."/>
            <person name="Lindh M.V."/>
            <person name="Legrand C."/>
            <person name="Pinhassi J."/>
            <person name="Andersson A.F."/>
        </authorList>
    </citation>
    <scope>NUCLEOTIDE SEQUENCE [LARGE SCALE GENOMIC DNA]</scope>
    <source>
        <strain evidence="2">BACL4 MAG-120920-bin41</strain>
    </source>
</reference>
<dbReference type="GO" id="GO:0009055">
    <property type="term" value="F:electron transfer activity"/>
    <property type="evidence" value="ECO:0007669"/>
    <property type="project" value="InterPro"/>
</dbReference>
<gene>
    <name evidence="2" type="ORF">ABR72_06335</name>
</gene>
<dbReference type="SUPFAM" id="SSF49742">
    <property type="entry name" value="PHM/PNGase F"/>
    <property type="match status" value="2"/>
</dbReference>
<dbReference type="GO" id="GO:0005507">
    <property type="term" value="F:copper ion binding"/>
    <property type="evidence" value="ECO:0007669"/>
    <property type="project" value="InterPro"/>
</dbReference>
<evidence type="ECO:0000313" key="3">
    <source>
        <dbReference type="Proteomes" id="UP000051547"/>
    </source>
</evidence>
<dbReference type="Gene3D" id="2.60.120.310">
    <property type="entry name" value="Copper type II, ascorbate-dependent monooxygenase, N-terminal domain"/>
    <property type="match status" value="1"/>
</dbReference>
<dbReference type="InterPro" id="IPR014784">
    <property type="entry name" value="Cu2_ascorb_mOase-like_C"/>
</dbReference>